<feature type="transmembrane region" description="Helical" evidence="1">
    <location>
        <begin position="435"/>
        <end position="460"/>
    </location>
</feature>
<evidence type="ECO:0000256" key="1">
    <source>
        <dbReference type="SAM" id="Phobius"/>
    </source>
</evidence>
<keyword evidence="1" id="KW-0472">Membrane</keyword>
<dbReference type="PANTHER" id="PTHR33116:SF78">
    <property type="entry name" value="OS12G0587133 PROTEIN"/>
    <property type="match status" value="1"/>
</dbReference>
<dbReference type="Gramene" id="QL06p038224:mrna">
    <property type="protein sequence ID" value="QL06p038224:mrna"/>
    <property type="gene ID" value="QL06p038224"/>
</dbReference>
<dbReference type="AlphaFoldDB" id="A0A7N2M0L4"/>
<dbReference type="Pfam" id="PF13966">
    <property type="entry name" value="zf-RVT"/>
    <property type="match status" value="1"/>
</dbReference>
<evidence type="ECO:0000313" key="3">
    <source>
        <dbReference type="EnsemblPlants" id="QL06p038224:mrna"/>
    </source>
</evidence>
<evidence type="ECO:0000313" key="4">
    <source>
        <dbReference type="Proteomes" id="UP000594261"/>
    </source>
</evidence>
<dbReference type="OMA" id="PICAGRI"/>
<dbReference type="Proteomes" id="UP000594261">
    <property type="component" value="Chromosome 6"/>
</dbReference>
<keyword evidence="1" id="KW-1133">Transmembrane helix</keyword>
<feature type="domain" description="Reverse transcriptase zinc-binding" evidence="2">
    <location>
        <begin position="352"/>
        <end position="436"/>
    </location>
</feature>
<accession>A0A7N2M0L4</accession>
<evidence type="ECO:0000259" key="2">
    <source>
        <dbReference type="Pfam" id="PF13966"/>
    </source>
</evidence>
<dbReference type="EMBL" id="LRBV02000006">
    <property type="status" value="NOT_ANNOTATED_CDS"/>
    <property type="molecule type" value="Genomic_DNA"/>
</dbReference>
<keyword evidence="4" id="KW-1185">Reference proteome</keyword>
<dbReference type="PANTHER" id="PTHR33116">
    <property type="entry name" value="REVERSE TRANSCRIPTASE ZINC-BINDING DOMAIN-CONTAINING PROTEIN-RELATED-RELATED"/>
    <property type="match status" value="1"/>
</dbReference>
<sequence>MKGRVQKERCKWMLMEQNSVVLTKVWYLRFDVGRLEGRSLEVSHLLFADDTLIFCDADLDQVLFLCMILIWFEVVSGLKINLGKSELVPIGMVHNLDLLLNLLGCKQGTLPMKYLGLPMGAKCKDKLIWNPILEKIERRLAGWKCLYLSKGGRVTLIKSTLFNLPTYFLSLFSIPASVANRIEKLQRDFLWGGIGDESKFHLVKWSTVCTPIASGGLGIRKGSWCTRPTNGPYSVGLWKNISRGWPTFSCHILYDIGDGSRVKFWQDRWCGETSLIVSYPELFRFCRDQEVSVAEVMKFDNGILFWDVSFFRGVHAWELEALASFIDTIYGASVRGLGEDKMCWKSVREKGFTVRDYYNLLVGPNDYCFPWKNIWKQKIPSRVAFFVWTVALGKCLTIDNLRRRKVWILDWCYMCKCNEESVDHLFLQCPVAMDMWAMVFGLFGVSWVMPQYVVGLLACWQGSFGRH</sequence>
<reference evidence="3 4" key="1">
    <citation type="journal article" date="2016" name="G3 (Bethesda)">
        <title>First Draft Assembly and Annotation of the Genome of a California Endemic Oak Quercus lobata Nee (Fagaceae).</title>
        <authorList>
            <person name="Sork V.L."/>
            <person name="Fitz-Gibbon S.T."/>
            <person name="Puiu D."/>
            <person name="Crepeau M."/>
            <person name="Gugger P.F."/>
            <person name="Sherman R."/>
            <person name="Stevens K."/>
            <person name="Langley C.H."/>
            <person name="Pellegrini M."/>
            <person name="Salzberg S.L."/>
        </authorList>
    </citation>
    <scope>NUCLEOTIDE SEQUENCE [LARGE SCALE GENOMIC DNA]</scope>
    <source>
        <strain evidence="3 4">cv. SW786</strain>
    </source>
</reference>
<name>A0A7N2M0L4_QUELO</name>
<dbReference type="InParanoid" id="A0A7N2M0L4"/>
<dbReference type="EnsemblPlants" id="QL06p038224:mrna">
    <property type="protein sequence ID" value="QL06p038224:mrna"/>
    <property type="gene ID" value="QL06p038224"/>
</dbReference>
<proteinExistence type="predicted"/>
<organism evidence="3 4">
    <name type="scientific">Quercus lobata</name>
    <name type="common">Valley oak</name>
    <dbReference type="NCBI Taxonomy" id="97700"/>
    <lineage>
        <taxon>Eukaryota</taxon>
        <taxon>Viridiplantae</taxon>
        <taxon>Streptophyta</taxon>
        <taxon>Embryophyta</taxon>
        <taxon>Tracheophyta</taxon>
        <taxon>Spermatophyta</taxon>
        <taxon>Magnoliopsida</taxon>
        <taxon>eudicotyledons</taxon>
        <taxon>Gunneridae</taxon>
        <taxon>Pentapetalae</taxon>
        <taxon>rosids</taxon>
        <taxon>fabids</taxon>
        <taxon>Fagales</taxon>
        <taxon>Fagaceae</taxon>
        <taxon>Quercus</taxon>
    </lineage>
</organism>
<protein>
    <recommendedName>
        <fullName evidence="2">Reverse transcriptase zinc-binding domain-containing protein</fullName>
    </recommendedName>
</protein>
<dbReference type="InterPro" id="IPR026960">
    <property type="entry name" value="RVT-Znf"/>
</dbReference>
<reference evidence="3" key="2">
    <citation type="submission" date="2021-01" db="UniProtKB">
        <authorList>
            <consortium name="EnsemblPlants"/>
        </authorList>
    </citation>
    <scope>IDENTIFICATION</scope>
</reference>
<keyword evidence="1" id="KW-0812">Transmembrane</keyword>